<keyword evidence="3" id="KW-1185">Reference proteome</keyword>
<dbReference type="InParanoid" id="A0A409WQQ9"/>
<dbReference type="Proteomes" id="UP000284706">
    <property type="component" value="Unassembled WGS sequence"/>
</dbReference>
<proteinExistence type="predicted"/>
<evidence type="ECO:0000313" key="2">
    <source>
        <dbReference type="EMBL" id="PPQ80854.1"/>
    </source>
</evidence>
<dbReference type="EMBL" id="NHYE01004925">
    <property type="protein sequence ID" value="PPQ80854.1"/>
    <property type="molecule type" value="Genomic_DNA"/>
</dbReference>
<reference evidence="2 3" key="1">
    <citation type="journal article" date="2018" name="Evol. Lett.">
        <title>Horizontal gene cluster transfer increased hallucinogenic mushroom diversity.</title>
        <authorList>
            <person name="Reynolds H.T."/>
            <person name="Vijayakumar V."/>
            <person name="Gluck-Thaler E."/>
            <person name="Korotkin H.B."/>
            <person name="Matheny P.B."/>
            <person name="Slot J.C."/>
        </authorList>
    </citation>
    <scope>NUCLEOTIDE SEQUENCE [LARGE SCALE GENOMIC DNA]</scope>
    <source>
        <strain evidence="2 3">SRW20</strain>
    </source>
</reference>
<organism evidence="2 3">
    <name type="scientific">Gymnopilus dilepis</name>
    <dbReference type="NCBI Taxonomy" id="231916"/>
    <lineage>
        <taxon>Eukaryota</taxon>
        <taxon>Fungi</taxon>
        <taxon>Dikarya</taxon>
        <taxon>Basidiomycota</taxon>
        <taxon>Agaricomycotina</taxon>
        <taxon>Agaricomycetes</taxon>
        <taxon>Agaricomycetidae</taxon>
        <taxon>Agaricales</taxon>
        <taxon>Agaricineae</taxon>
        <taxon>Hymenogastraceae</taxon>
        <taxon>Gymnopilus</taxon>
    </lineage>
</organism>
<name>A0A409WQQ9_9AGAR</name>
<feature type="region of interest" description="Disordered" evidence="1">
    <location>
        <begin position="58"/>
        <end position="84"/>
    </location>
</feature>
<dbReference type="OrthoDB" id="3158970at2759"/>
<comment type="caution">
    <text evidence="2">The sequence shown here is derived from an EMBL/GenBank/DDBJ whole genome shotgun (WGS) entry which is preliminary data.</text>
</comment>
<gene>
    <name evidence="2" type="ORF">CVT26_015181</name>
</gene>
<dbReference type="STRING" id="231916.A0A409WQQ9"/>
<protein>
    <submittedName>
        <fullName evidence="2">Uncharacterized protein</fullName>
    </submittedName>
</protein>
<evidence type="ECO:0000313" key="3">
    <source>
        <dbReference type="Proteomes" id="UP000284706"/>
    </source>
</evidence>
<evidence type="ECO:0000256" key="1">
    <source>
        <dbReference type="SAM" id="MobiDB-lite"/>
    </source>
</evidence>
<dbReference type="AlphaFoldDB" id="A0A409WQQ9"/>
<sequence>MMEYKERKAHPLQITSHFKLEICGAHAQAQNGNFKSGEIAKGHENAMSATHGLVREDMAPNTNTSRDVDMNADNSTANPMDMDTTTTTEAYTPMYKGKVTHRSWQQLPEEIVRLITTYFLYDYSTTAYCPQTWENRRQWYSRMVFTAIRDTIELERIMGVCPEWKRAIFWVLNF</sequence>
<accession>A0A409WQQ9</accession>